<dbReference type="PIRSF" id="PIRSF003097">
    <property type="entry name" value="FtsX"/>
    <property type="match status" value="1"/>
</dbReference>
<evidence type="ECO:0000259" key="12">
    <source>
        <dbReference type="Pfam" id="PF02687"/>
    </source>
</evidence>
<evidence type="ECO:0000256" key="4">
    <source>
        <dbReference type="ARBA" id="ARBA00022475"/>
    </source>
</evidence>
<evidence type="ECO:0000259" key="13">
    <source>
        <dbReference type="Pfam" id="PF18075"/>
    </source>
</evidence>
<evidence type="ECO:0000256" key="9">
    <source>
        <dbReference type="ARBA" id="ARBA00023306"/>
    </source>
</evidence>
<keyword evidence="8 10" id="KW-0472">Membrane</keyword>
<evidence type="ECO:0000256" key="8">
    <source>
        <dbReference type="ARBA" id="ARBA00023136"/>
    </source>
</evidence>
<dbReference type="Pfam" id="PF18075">
    <property type="entry name" value="FtsX_ECD"/>
    <property type="match status" value="1"/>
</dbReference>
<organism evidence="14 15">
    <name type="scientific">Cyclobacterium amurskyense</name>
    <dbReference type="NCBI Taxonomy" id="320787"/>
    <lineage>
        <taxon>Bacteria</taxon>
        <taxon>Pseudomonadati</taxon>
        <taxon>Bacteroidota</taxon>
        <taxon>Cytophagia</taxon>
        <taxon>Cytophagales</taxon>
        <taxon>Cyclobacteriaceae</taxon>
        <taxon>Cyclobacterium</taxon>
    </lineage>
</organism>
<keyword evidence="9 10" id="KW-0131">Cell cycle</keyword>
<name>A0A0H4PHM0_9BACT</name>
<dbReference type="STRING" id="320787.CA2015_4681"/>
<dbReference type="EMBL" id="CP012040">
    <property type="protein sequence ID" value="AKP54011.1"/>
    <property type="molecule type" value="Genomic_DNA"/>
</dbReference>
<dbReference type="RefSeq" id="WP_048644045.1">
    <property type="nucleotide sequence ID" value="NZ_CP012040.1"/>
</dbReference>
<dbReference type="PATRIC" id="fig|320787.5.peg.5120"/>
<keyword evidence="4 10" id="KW-1003">Cell membrane</keyword>
<feature type="domain" description="ABC3 transporter permease C-terminal" evidence="12">
    <location>
        <begin position="175"/>
        <end position="287"/>
    </location>
</feature>
<dbReference type="AlphaFoldDB" id="A0A0H4PHM0"/>
<evidence type="ECO:0000256" key="11">
    <source>
        <dbReference type="SAM" id="Phobius"/>
    </source>
</evidence>
<keyword evidence="7 11" id="KW-1133">Transmembrane helix</keyword>
<dbReference type="Proteomes" id="UP000036520">
    <property type="component" value="Chromosome"/>
</dbReference>
<comment type="similarity">
    <text evidence="2 10">Belongs to the ABC-4 integral membrane protein family. FtsX subfamily.</text>
</comment>
<evidence type="ECO:0000256" key="10">
    <source>
        <dbReference type="PIRNR" id="PIRNR003097"/>
    </source>
</evidence>
<evidence type="ECO:0000256" key="3">
    <source>
        <dbReference type="ARBA" id="ARBA00021907"/>
    </source>
</evidence>
<reference evidence="14 15" key="1">
    <citation type="submission" date="2015-07" db="EMBL/GenBank/DDBJ databases">
        <authorList>
            <person name="Kim K.M."/>
        </authorList>
    </citation>
    <scope>NUCLEOTIDE SEQUENCE [LARGE SCALE GENOMIC DNA]</scope>
    <source>
        <strain evidence="14 15">KCTC 12363</strain>
    </source>
</reference>
<accession>A0A0H4PHM0</accession>
<dbReference type="InterPro" id="IPR003838">
    <property type="entry name" value="ABC3_permease_C"/>
</dbReference>
<feature type="transmembrane region" description="Helical" evidence="11">
    <location>
        <begin position="254"/>
        <end position="278"/>
    </location>
</feature>
<dbReference type="Pfam" id="PF02687">
    <property type="entry name" value="FtsX"/>
    <property type="match status" value="1"/>
</dbReference>
<evidence type="ECO:0000256" key="6">
    <source>
        <dbReference type="ARBA" id="ARBA00022692"/>
    </source>
</evidence>
<dbReference type="Gene3D" id="3.30.70.3040">
    <property type="match status" value="1"/>
</dbReference>
<feature type="transmembrane region" description="Helical" evidence="11">
    <location>
        <begin position="219"/>
        <end position="242"/>
    </location>
</feature>
<feature type="domain" description="FtsX extracellular" evidence="13">
    <location>
        <begin position="51"/>
        <end position="151"/>
    </location>
</feature>
<dbReference type="InterPro" id="IPR004513">
    <property type="entry name" value="FtsX"/>
</dbReference>
<dbReference type="GO" id="GO:0051301">
    <property type="term" value="P:cell division"/>
    <property type="evidence" value="ECO:0007669"/>
    <property type="project" value="UniProtKB-KW"/>
</dbReference>
<evidence type="ECO:0000256" key="2">
    <source>
        <dbReference type="ARBA" id="ARBA00007379"/>
    </source>
</evidence>
<evidence type="ECO:0000256" key="1">
    <source>
        <dbReference type="ARBA" id="ARBA00004651"/>
    </source>
</evidence>
<dbReference type="OrthoDB" id="9813411at2"/>
<sequence>MAKFKRKKTRLGSYKFASVLFSITLSLLMMGLFGVIAIQAKKLTSIIRENIEVQVFLNKEMEQSKIDKLISQMSKKPYVLKKEDTAMLQFTSKDEAAEVFLKEVGEDFTQFLDDNPLRDSFTFSINEEFQTSEKIQEIVTEIEAIPGVFEVTYMQDVVSSINENLLKVGIVLGALILILLITVVILISNTIKLALFSQRFLIRSMQLVGATKGFIRRPFLWRAFLYGALGGIIASGIIFSLLEYGKNFIEGLQLLYDIELLAMLFGSLILLGALMSWLSTYRSINKYLNMSLDELY</sequence>
<keyword evidence="6 11" id="KW-0812">Transmembrane</keyword>
<keyword evidence="15" id="KW-1185">Reference proteome</keyword>
<dbReference type="GO" id="GO:0005886">
    <property type="term" value="C:plasma membrane"/>
    <property type="evidence" value="ECO:0007669"/>
    <property type="project" value="UniProtKB-SubCell"/>
</dbReference>
<dbReference type="KEGG" id="camu:CA2015_4681"/>
<proteinExistence type="inferred from homology"/>
<evidence type="ECO:0000313" key="15">
    <source>
        <dbReference type="Proteomes" id="UP000036520"/>
    </source>
</evidence>
<gene>
    <name evidence="14" type="ORF">CA2015_4681</name>
</gene>
<dbReference type="InterPro" id="IPR040690">
    <property type="entry name" value="FtsX_ECD"/>
</dbReference>
<comment type="subcellular location">
    <subcellularLocation>
        <location evidence="1">Cell membrane</location>
        <topology evidence="1">Multi-pass membrane protein</topology>
    </subcellularLocation>
</comment>
<evidence type="ECO:0000256" key="7">
    <source>
        <dbReference type="ARBA" id="ARBA00022989"/>
    </source>
</evidence>
<dbReference type="PANTHER" id="PTHR47755:SF1">
    <property type="entry name" value="CELL DIVISION PROTEIN FTSX"/>
    <property type="match status" value="1"/>
</dbReference>
<evidence type="ECO:0000313" key="14">
    <source>
        <dbReference type="EMBL" id="AKP54011.1"/>
    </source>
</evidence>
<evidence type="ECO:0000256" key="5">
    <source>
        <dbReference type="ARBA" id="ARBA00022618"/>
    </source>
</evidence>
<protein>
    <recommendedName>
        <fullName evidence="3 10">Cell division protein FtsX</fullName>
    </recommendedName>
</protein>
<dbReference type="PANTHER" id="PTHR47755">
    <property type="entry name" value="CELL DIVISION PROTEIN FTSX"/>
    <property type="match status" value="1"/>
</dbReference>
<feature type="transmembrane region" description="Helical" evidence="11">
    <location>
        <begin position="170"/>
        <end position="195"/>
    </location>
</feature>
<keyword evidence="5 10" id="KW-0132">Cell division</keyword>